<reference evidence="1 2" key="1">
    <citation type="journal article" date="2012" name="J. Bacteriol.">
        <title>Genome sequence of the model hyperthermophilic archaeon Thermococcus litoralis NS-C.</title>
        <authorList>
            <person name="Gardner A.F."/>
            <person name="Kumar S."/>
            <person name="Perler F.B."/>
        </authorList>
    </citation>
    <scope>NUCLEOTIDE SEQUENCE [LARGE SCALE GENOMIC DNA]</scope>
    <source>
        <strain evidence="2">ATCC 51850 / DSM 5473 / JCM 8560 / NS-C</strain>
    </source>
</reference>
<evidence type="ECO:0000313" key="1">
    <source>
        <dbReference type="EMBL" id="EHR78047.1"/>
    </source>
</evidence>
<sequence length="1131" mass="129642">MTKLGQFLEVREDVMDESLDGQVAPEIGDVVTGQSPYIYSDPVEFFRRTYFTDSMLDIFERLLDTFEGKSKQNVYLVYSLFGGGKTHTLLALYHAFRNPEALLDDEVLAGYPEEKVQRIKAIAERLENASVEIVVIYGKENIGQPSNPLDFGAYKVQTVWGYLGHVLGKYYLVRADDDNLTVPAVSTIRKLFEDKKVLLLVDEIAHHFSHLKNSDNERDRRYAKNGAMFFDVLATAIYGSNTALVVTLPVSESLKVEKEYDNEVVISLWQGLSRSAGHATFSPLRTEGPAGGEIAEVLKKKIFKTIKGKDEVISIYRDVYTSNEEVFGMASDVINDIQNTYPFHPEYISVLRTIIERVGLQKTRDMVRITRIVVRNLVRQYEETGFAPSLIMPYHIPLKDNRIRGSFFARKSDVEIDFSSYGVVVDQDLADSNFGKELKGELGKIIVTYIFLKTFPYDQPTPLPVFPTRQTIAKAVYEHNLFEKEGWLPTDIADVVGLLTKAGKFIYLNTSDDGRFWFWRIANVREMINSKKKEILESRKGEVLARLEDYIEKMVFKGSVTGRKRSDHKIPFFSEKNIIVTREVQEELVDSEDYKLLILLKEENFVSKDVLRNILYKSGTGTKTYKNTTVVAYMKNGSLEKLMDYTAEIIACDEVKEEIKVKYGNYGRDPLERKQIIEVQTSIARRTQETALGNLEESSVEAFGVVAYPEDDDVSTTNASPASKSIVQNVYDALVQARKIETDINFDGLSRYLKDKANINLERRRILFEELRRIIKSNTRLPMVEDSKLKDAIKDGVVNLKIGIKRGDRVIFKRIYNERPPLHEERGEIDSIRDGDLIIPAREALEEQINSILPEEKEEVRGNKLIKVWFEVYETPTSEPRLLRDLVEKEGERYRIKEDNYESLLYGYIVRKYEEILIEEERDFLVKLYPKSVEGKPGSLAEIRVEVTPLTGGEEFEVELEVEEGELESTGGKVPFSTTWTLEIPKEKRRYRITVRADGLSKSDEVTLIPRTDVVEVPEITKEHIGSKLLEIKNISTLEDFERIPETLEGIATGHVEIAEPYEYEATFRNLDVALLRELIKPVKDFKPLLNLEVSTKIDIEPLEEITIDEWWVEALRPLARKAIFKIKKEG</sequence>
<name>H3ZPK3_THELN</name>
<dbReference type="EMBL" id="CP006670">
    <property type="protein sequence ID" value="EHR78047.1"/>
    <property type="molecule type" value="Genomic_DNA"/>
</dbReference>
<dbReference type="HOGENOM" id="CLU_280048_0_0_2"/>
<dbReference type="OrthoDB" id="25002at2157"/>
<keyword evidence="2" id="KW-1185">Reference proteome</keyword>
<proteinExistence type="predicted"/>
<evidence type="ECO:0000313" key="2">
    <source>
        <dbReference type="Proteomes" id="UP000015502"/>
    </source>
</evidence>
<dbReference type="Proteomes" id="UP000015502">
    <property type="component" value="Chromosome"/>
</dbReference>
<dbReference type="PaxDb" id="523849-OCC_04290"/>
<dbReference type="InterPro" id="IPR007555">
    <property type="entry name" value="DUF499"/>
</dbReference>
<dbReference type="GeneID" id="16548673"/>
<accession>H3ZPK3</accession>
<dbReference type="Pfam" id="PF04465">
    <property type="entry name" value="DUF499"/>
    <property type="match status" value="1"/>
</dbReference>
<dbReference type="AlphaFoldDB" id="H3ZPK3"/>
<dbReference type="KEGG" id="tlt:OCC_04290"/>
<dbReference type="RefSeq" id="WP_004069029.1">
    <property type="nucleotide sequence ID" value="NC_022084.1"/>
</dbReference>
<evidence type="ECO:0008006" key="3">
    <source>
        <dbReference type="Google" id="ProtNLM"/>
    </source>
</evidence>
<gene>
    <name evidence="1" type="ORF">OCC_04290</name>
</gene>
<organism evidence="1 2">
    <name type="scientific">Thermococcus litoralis (strain ATCC 51850 / DSM 5473 / JCM 8560 / NS-C)</name>
    <dbReference type="NCBI Taxonomy" id="523849"/>
    <lineage>
        <taxon>Archaea</taxon>
        <taxon>Methanobacteriati</taxon>
        <taxon>Methanobacteriota</taxon>
        <taxon>Thermococci</taxon>
        <taxon>Thermococcales</taxon>
        <taxon>Thermococcaceae</taxon>
        <taxon>Thermococcus</taxon>
    </lineage>
</organism>
<protein>
    <recommendedName>
        <fullName evidence="3">DUF499 domain-containing protein</fullName>
    </recommendedName>
</protein>
<dbReference type="STRING" id="523849.OCC_04290"/>